<dbReference type="SUPFAM" id="SSF56112">
    <property type="entry name" value="Protein kinase-like (PK-like)"/>
    <property type="match status" value="1"/>
</dbReference>
<evidence type="ECO:0000256" key="2">
    <source>
        <dbReference type="ARBA" id="ARBA00022737"/>
    </source>
</evidence>
<feature type="domain" description="Protein kinase" evidence="6">
    <location>
        <begin position="52"/>
        <end position="300"/>
    </location>
</feature>
<feature type="repeat" description="WD" evidence="3">
    <location>
        <begin position="581"/>
        <end position="622"/>
    </location>
</feature>
<feature type="compositionally biased region" description="Pro residues" evidence="5">
    <location>
        <begin position="343"/>
        <end position="356"/>
    </location>
</feature>
<feature type="repeat" description="WD" evidence="3">
    <location>
        <begin position="494"/>
        <end position="534"/>
    </location>
</feature>
<accession>A0A402B5T9</accession>
<organism evidence="7 8">
    <name type="scientific">Dictyobacter alpinus</name>
    <dbReference type="NCBI Taxonomy" id="2014873"/>
    <lineage>
        <taxon>Bacteria</taxon>
        <taxon>Bacillati</taxon>
        <taxon>Chloroflexota</taxon>
        <taxon>Ktedonobacteria</taxon>
        <taxon>Ktedonobacterales</taxon>
        <taxon>Dictyobacteraceae</taxon>
        <taxon>Dictyobacter</taxon>
    </lineage>
</organism>
<sequence length="701" mass="76683">MLSAELFCANCGAANQSQDTYCFACHQPLQHTTTTTTTTTPAQTTHLLRQRYQLLERLGQGGMGSVYKAEDIELGNRPVAIKELSQKGLNQQESQEAEESFKHEALLLAGLMHPNLPRIYENFSEAGRWYLVMDFIEGETLEDYLARRGGQLPWSEIYEICIQLCSVLQYLHTRPTPIVFRDLKPLNVMLTPNRQVYLIDFGIARLFKPGQAHDTIAFGSPGYAAPEQYGKAQTRPNADIYSLGAMLHQMLSGIDPATNPFAFSKIPGIPASLQALLDKMLDMNAGQRIAYVEMVQEQLRRINTQNSSLLSPSIQTPAPTIKRPAPTPAPASNRASSRSVIYPPAPLPTPSTPPQAAPVSPVSTPIYIPGASKQPSVIYPPAPAPVSIPQLPVDTSYRGKLICHYQGHMGVVTSIAWSPDSKQIASAGYDKTVQIWDIKDGQLRALYAGNQANKKTRCIEAVVWSPNGKLLACVSNDGIVQVWDSQSLQTKTTYKLHKTGVHALVWSPDGSALASASDDKLSIWNPTNGTTILEREATYRQIQTVSWSSDNSYLAIGYQEPTIEIIRISLKDKLQQLETIYTGNKSGVTSIAWSPDGKYIASGGSDKTVQVWEFATRKHISTYAGHSGAIYALSWSPDSQSIVSSSADGKIQIWDPSNGKTLFTHPSANPTIYALSWSPDGKDIASAAHSSVIVWEAPDTP</sequence>
<dbReference type="SMART" id="SM00220">
    <property type="entry name" value="S_TKc"/>
    <property type="match status" value="1"/>
</dbReference>
<dbReference type="Pfam" id="PF00400">
    <property type="entry name" value="WD40"/>
    <property type="match status" value="6"/>
</dbReference>
<dbReference type="InterPro" id="IPR019775">
    <property type="entry name" value="WD40_repeat_CS"/>
</dbReference>
<feature type="region of interest" description="Disordered" evidence="5">
    <location>
        <begin position="306"/>
        <end position="360"/>
    </location>
</feature>
<dbReference type="OrthoDB" id="583109at2"/>
<dbReference type="InterPro" id="IPR017441">
    <property type="entry name" value="Protein_kinase_ATP_BS"/>
</dbReference>
<reference evidence="8" key="1">
    <citation type="submission" date="2018-12" db="EMBL/GenBank/DDBJ databases">
        <title>Tengunoibacter tsumagoiensis gen. nov., sp. nov., Dictyobacter kobayashii sp. nov., D. alpinus sp. nov., and D. joshuensis sp. nov. and description of Dictyobacteraceae fam. nov. within the order Ktedonobacterales isolated from Tengu-no-mugimeshi.</title>
        <authorList>
            <person name="Wang C.M."/>
            <person name="Zheng Y."/>
            <person name="Sakai Y."/>
            <person name="Toyoda A."/>
            <person name="Minakuchi Y."/>
            <person name="Abe K."/>
            <person name="Yokota A."/>
            <person name="Yabe S."/>
        </authorList>
    </citation>
    <scope>NUCLEOTIDE SEQUENCE [LARGE SCALE GENOMIC DNA]</scope>
    <source>
        <strain evidence="8">Uno16</strain>
    </source>
</reference>
<dbReference type="InterPro" id="IPR000719">
    <property type="entry name" value="Prot_kinase_dom"/>
</dbReference>
<dbReference type="SUPFAM" id="SSF50978">
    <property type="entry name" value="WD40 repeat-like"/>
    <property type="match status" value="1"/>
</dbReference>
<evidence type="ECO:0000256" key="4">
    <source>
        <dbReference type="PROSITE-ProRule" id="PRU10141"/>
    </source>
</evidence>
<name>A0A402B5T9_9CHLR</name>
<dbReference type="Gene3D" id="3.30.200.20">
    <property type="entry name" value="Phosphorylase Kinase, domain 1"/>
    <property type="match status" value="1"/>
</dbReference>
<dbReference type="InterPro" id="IPR001680">
    <property type="entry name" value="WD40_rpt"/>
</dbReference>
<evidence type="ECO:0000313" key="7">
    <source>
        <dbReference type="EMBL" id="GCE26716.1"/>
    </source>
</evidence>
<keyword evidence="1 3" id="KW-0853">WD repeat</keyword>
<dbReference type="InterPro" id="IPR036322">
    <property type="entry name" value="WD40_repeat_dom_sf"/>
</dbReference>
<dbReference type="InterPro" id="IPR020472">
    <property type="entry name" value="WD40_PAC1"/>
</dbReference>
<dbReference type="PROSITE" id="PS50294">
    <property type="entry name" value="WD_REPEATS_REGION"/>
    <property type="match status" value="4"/>
</dbReference>
<dbReference type="PROSITE" id="PS50011">
    <property type="entry name" value="PROTEIN_KINASE_DOM"/>
    <property type="match status" value="1"/>
</dbReference>
<dbReference type="PRINTS" id="PR00320">
    <property type="entry name" value="GPROTEINBRPT"/>
</dbReference>
<comment type="caution">
    <text evidence="7">The sequence shown here is derived from an EMBL/GenBank/DDBJ whole genome shotgun (WGS) entry which is preliminary data.</text>
</comment>
<dbReference type="InterPro" id="IPR011009">
    <property type="entry name" value="Kinase-like_dom_sf"/>
</dbReference>
<dbReference type="PROSITE" id="PS50082">
    <property type="entry name" value="WD_REPEATS_2"/>
    <property type="match status" value="5"/>
</dbReference>
<evidence type="ECO:0000256" key="3">
    <source>
        <dbReference type="PROSITE-ProRule" id="PRU00221"/>
    </source>
</evidence>
<dbReference type="EMBL" id="BIFT01000001">
    <property type="protein sequence ID" value="GCE26716.1"/>
    <property type="molecule type" value="Genomic_DNA"/>
</dbReference>
<keyword evidence="2" id="KW-0677">Repeat</keyword>
<dbReference type="PANTHER" id="PTHR44129">
    <property type="entry name" value="WD REPEAT-CONTAINING PROTEIN POP1"/>
    <property type="match status" value="1"/>
</dbReference>
<feature type="repeat" description="WD" evidence="3">
    <location>
        <begin position="405"/>
        <end position="446"/>
    </location>
</feature>
<protein>
    <recommendedName>
        <fullName evidence="6">Protein kinase domain-containing protein</fullName>
    </recommendedName>
</protein>
<keyword evidence="4" id="KW-0067">ATP-binding</keyword>
<evidence type="ECO:0000256" key="5">
    <source>
        <dbReference type="SAM" id="MobiDB-lite"/>
    </source>
</evidence>
<dbReference type="GO" id="GO:0004672">
    <property type="term" value="F:protein kinase activity"/>
    <property type="evidence" value="ECO:0007669"/>
    <property type="project" value="InterPro"/>
</dbReference>
<feature type="compositionally biased region" description="Low complexity" evidence="5">
    <location>
        <begin position="330"/>
        <end position="339"/>
    </location>
</feature>
<dbReference type="Proteomes" id="UP000287171">
    <property type="component" value="Unassembled WGS sequence"/>
</dbReference>
<dbReference type="AlphaFoldDB" id="A0A402B5T9"/>
<dbReference type="SMART" id="SM00320">
    <property type="entry name" value="WD40"/>
    <property type="match status" value="7"/>
</dbReference>
<keyword evidence="4" id="KW-0547">Nucleotide-binding</keyword>
<feature type="repeat" description="WD" evidence="3">
    <location>
        <begin position="459"/>
        <end position="493"/>
    </location>
</feature>
<feature type="compositionally biased region" description="Polar residues" evidence="5">
    <location>
        <begin position="306"/>
        <end position="318"/>
    </location>
</feature>
<dbReference type="GO" id="GO:0005524">
    <property type="term" value="F:ATP binding"/>
    <property type="evidence" value="ECO:0007669"/>
    <property type="project" value="UniProtKB-UniRule"/>
</dbReference>
<evidence type="ECO:0000259" key="6">
    <source>
        <dbReference type="PROSITE" id="PS50011"/>
    </source>
</evidence>
<feature type="repeat" description="WD" evidence="3">
    <location>
        <begin position="623"/>
        <end position="664"/>
    </location>
</feature>
<evidence type="ECO:0000256" key="1">
    <source>
        <dbReference type="ARBA" id="ARBA00022574"/>
    </source>
</evidence>
<keyword evidence="8" id="KW-1185">Reference proteome</keyword>
<dbReference type="CDD" id="cd14014">
    <property type="entry name" value="STKc_PknB_like"/>
    <property type="match status" value="1"/>
</dbReference>
<dbReference type="PROSITE" id="PS00678">
    <property type="entry name" value="WD_REPEATS_1"/>
    <property type="match status" value="2"/>
</dbReference>
<dbReference type="InterPro" id="IPR015943">
    <property type="entry name" value="WD40/YVTN_repeat-like_dom_sf"/>
</dbReference>
<evidence type="ECO:0000313" key="8">
    <source>
        <dbReference type="Proteomes" id="UP000287171"/>
    </source>
</evidence>
<dbReference type="CDD" id="cd00200">
    <property type="entry name" value="WD40"/>
    <property type="match status" value="1"/>
</dbReference>
<feature type="binding site" evidence="4">
    <location>
        <position position="82"/>
    </location>
    <ligand>
        <name>ATP</name>
        <dbReference type="ChEBI" id="CHEBI:30616"/>
    </ligand>
</feature>
<dbReference type="Gene3D" id="1.10.510.10">
    <property type="entry name" value="Transferase(Phosphotransferase) domain 1"/>
    <property type="match status" value="1"/>
</dbReference>
<dbReference type="Gene3D" id="2.130.10.10">
    <property type="entry name" value="YVTN repeat-like/Quinoprotein amine dehydrogenase"/>
    <property type="match status" value="3"/>
</dbReference>
<gene>
    <name evidence="7" type="ORF">KDA_22000</name>
</gene>
<dbReference type="RefSeq" id="WP_126627135.1">
    <property type="nucleotide sequence ID" value="NZ_BIFT01000001.1"/>
</dbReference>
<proteinExistence type="predicted"/>
<dbReference type="Pfam" id="PF00069">
    <property type="entry name" value="Pkinase"/>
    <property type="match status" value="1"/>
</dbReference>
<dbReference type="InterPro" id="IPR050349">
    <property type="entry name" value="WD_LIS1/nudF_dynein_reg"/>
</dbReference>
<dbReference type="PROSITE" id="PS00107">
    <property type="entry name" value="PROTEIN_KINASE_ATP"/>
    <property type="match status" value="1"/>
</dbReference>